<dbReference type="SMART" id="SM00418">
    <property type="entry name" value="HTH_ARSR"/>
    <property type="match status" value="1"/>
</dbReference>
<dbReference type="NCBIfam" id="NF033788">
    <property type="entry name" value="HTH_metalloreg"/>
    <property type="match status" value="1"/>
</dbReference>
<name>A0ABP5EUD0_9ACTN</name>
<dbReference type="InterPro" id="IPR001845">
    <property type="entry name" value="HTH_ArsR_DNA-bd_dom"/>
</dbReference>
<keyword evidence="1" id="KW-0805">Transcription regulation</keyword>
<feature type="compositionally biased region" description="Low complexity" evidence="4">
    <location>
        <begin position="8"/>
        <end position="42"/>
    </location>
</feature>
<dbReference type="Pfam" id="PF12840">
    <property type="entry name" value="HTH_20"/>
    <property type="match status" value="1"/>
</dbReference>
<keyword evidence="7" id="KW-1185">Reference proteome</keyword>
<dbReference type="CDD" id="cd00090">
    <property type="entry name" value="HTH_ARSR"/>
    <property type="match status" value="1"/>
</dbReference>
<dbReference type="Proteomes" id="UP001499854">
    <property type="component" value="Unassembled WGS sequence"/>
</dbReference>
<organism evidence="6 7">
    <name type="scientific">Catenulispora subtropica</name>
    <dbReference type="NCBI Taxonomy" id="450798"/>
    <lineage>
        <taxon>Bacteria</taxon>
        <taxon>Bacillati</taxon>
        <taxon>Actinomycetota</taxon>
        <taxon>Actinomycetes</taxon>
        <taxon>Catenulisporales</taxon>
        <taxon>Catenulisporaceae</taxon>
        <taxon>Catenulispora</taxon>
    </lineage>
</organism>
<keyword evidence="2" id="KW-0238">DNA-binding</keyword>
<gene>
    <name evidence="6" type="ORF">GCM10009838_88190</name>
</gene>
<protein>
    <recommendedName>
        <fullName evidence="5">HTH arsR-type domain-containing protein</fullName>
    </recommendedName>
</protein>
<reference evidence="7" key="1">
    <citation type="journal article" date="2019" name="Int. J. Syst. Evol. Microbiol.">
        <title>The Global Catalogue of Microorganisms (GCM) 10K type strain sequencing project: providing services to taxonomists for standard genome sequencing and annotation.</title>
        <authorList>
            <consortium name="The Broad Institute Genomics Platform"/>
            <consortium name="The Broad Institute Genome Sequencing Center for Infectious Disease"/>
            <person name="Wu L."/>
            <person name="Ma J."/>
        </authorList>
    </citation>
    <scope>NUCLEOTIDE SEQUENCE [LARGE SCALE GENOMIC DNA]</scope>
    <source>
        <strain evidence="7">JCM 16013</strain>
    </source>
</reference>
<dbReference type="SUPFAM" id="SSF46785">
    <property type="entry name" value="Winged helix' DNA-binding domain"/>
    <property type="match status" value="1"/>
</dbReference>
<dbReference type="InterPro" id="IPR036390">
    <property type="entry name" value="WH_DNA-bd_sf"/>
</dbReference>
<dbReference type="PRINTS" id="PR00778">
    <property type="entry name" value="HTHARSR"/>
</dbReference>
<evidence type="ECO:0000256" key="3">
    <source>
        <dbReference type="ARBA" id="ARBA00023163"/>
    </source>
</evidence>
<dbReference type="PROSITE" id="PS50987">
    <property type="entry name" value="HTH_ARSR_2"/>
    <property type="match status" value="1"/>
</dbReference>
<dbReference type="PANTHER" id="PTHR33154:SF33">
    <property type="entry name" value="TRANSCRIPTIONAL REPRESSOR SDPR"/>
    <property type="match status" value="1"/>
</dbReference>
<dbReference type="InterPro" id="IPR051081">
    <property type="entry name" value="HTH_MetalResp_TranReg"/>
</dbReference>
<evidence type="ECO:0000256" key="2">
    <source>
        <dbReference type="ARBA" id="ARBA00023125"/>
    </source>
</evidence>
<feature type="region of interest" description="Disordered" evidence="4">
    <location>
        <begin position="1"/>
        <end position="71"/>
    </location>
</feature>
<dbReference type="PANTHER" id="PTHR33154">
    <property type="entry name" value="TRANSCRIPTIONAL REGULATOR, ARSR FAMILY"/>
    <property type="match status" value="1"/>
</dbReference>
<keyword evidence="3" id="KW-0804">Transcription</keyword>
<evidence type="ECO:0000259" key="5">
    <source>
        <dbReference type="PROSITE" id="PS50987"/>
    </source>
</evidence>
<evidence type="ECO:0000256" key="1">
    <source>
        <dbReference type="ARBA" id="ARBA00023015"/>
    </source>
</evidence>
<evidence type="ECO:0000256" key="4">
    <source>
        <dbReference type="SAM" id="MobiDB-lite"/>
    </source>
</evidence>
<proteinExistence type="predicted"/>
<evidence type="ECO:0000313" key="7">
    <source>
        <dbReference type="Proteomes" id="UP001499854"/>
    </source>
</evidence>
<sequence>MTEEAEEGPLAAGPPDGTEGPDGPAGAAGTAGAAGVARARGAPRGGRARVDPGGARPLRATGVSAGAAGPGSVNVMASTGGTAAGGITAEPVDDVLAALADPTRRRLLDLLAARGAASATDLAGELPVTRQAVVKHLAVLDAAGLVTGRRAGREVRYEVRSAALDATARWMATLAADWDRRLARIKAIAEAAEAAETADAADAAKPSR</sequence>
<feature type="compositionally biased region" description="Low complexity" evidence="4">
    <location>
        <begin position="51"/>
        <end position="71"/>
    </location>
</feature>
<accession>A0ABP5EUD0</accession>
<dbReference type="Gene3D" id="1.10.10.10">
    <property type="entry name" value="Winged helix-like DNA-binding domain superfamily/Winged helix DNA-binding domain"/>
    <property type="match status" value="1"/>
</dbReference>
<feature type="domain" description="HTH arsR-type" evidence="5">
    <location>
        <begin position="84"/>
        <end position="179"/>
    </location>
</feature>
<dbReference type="InterPro" id="IPR011991">
    <property type="entry name" value="ArsR-like_HTH"/>
</dbReference>
<dbReference type="InterPro" id="IPR036388">
    <property type="entry name" value="WH-like_DNA-bd_sf"/>
</dbReference>
<evidence type="ECO:0000313" key="6">
    <source>
        <dbReference type="EMBL" id="GAA2008200.1"/>
    </source>
</evidence>
<comment type="caution">
    <text evidence="6">The sequence shown here is derived from an EMBL/GenBank/DDBJ whole genome shotgun (WGS) entry which is preliminary data.</text>
</comment>
<dbReference type="EMBL" id="BAAAQM010000104">
    <property type="protein sequence ID" value="GAA2008200.1"/>
    <property type="molecule type" value="Genomic_DNA"/>
</dbReference>